<feature type="transmembrane region" description="Helical" evidence="1">
    <location>
        <begin position="53"/>
        <end position="76"/>
    </location>
</feature>
<gene>
    <name evidence="2" type="ORF">SAMN04487839_101185</name>
    <name evidence="3" type="ORF">SAMN04487840_11338</name>
</gene>
<dbReference type="AlphaFoldDB" id="A0A1H9TMW0"/>
<keyword evidence="1" id="KW-0472">Membrane</keyword>
<proteinExistence type="predicted"/>
<organism evidence="3 4">
    <name type="scientific">Streptococcus gallolyticus</name>
    <dbReference type="NCBI Taxonomy" id="315405"/>
    <lineage>
        <taxon>Bacteria</taxon>
        <taxon>Bacillati</taxon>
        <taxon>Bacillota</taxon>
        <taxon>Bacilli</taxon>
        <taxon>Lactobacillales</taxon>
        <taxon>Streptococcaceae</taxon>
        <taxon>Streptococcus</taxon>
    </lineage>
</organism>
<keyword evidence="1" id="KW-0812">Transmembrane</keyword>
<feature type="transmembrane region" description="Helical" evidence="1">
    <location>
        <begin position="121"/>
        <end position="140"/>
    </location>
</feature>
<dbReference type="RefSeq" id="WP_074581054.1">
    <property type="nucleotide sequence ID" value="NZ_FNFJ01000001.1"/>
</dbReference>
<feature type="transmembrane region" description="Helical" evidence="1">
    <location>
        <begin position="28"/>
        <end position="47"/>
    </location>
</feature>
<sequence length="168" mass="19905">MAEKRKQEKKDLKQEMTWKNNLFSRYMLFRYSFALLFFANIYWIMILSYQLNFIIILPILQLFLIVMACAEQFSLYGKTTINLNRTKLAFEGQLIVNSLGILLVVLPYQFERAFPIFNNQLSGKVFVIVLQLLGLGLSLLNMKRIEQVKNNTDKFYYRFQQAFGKEIN</sequence>
<dbReference type="Proteomes" id="UP000182764">
    <property type="component" value="Unassembled WGS sequence"/>
</dbReference>
<evidence type="ECO:0000313" key="5">
    <source>
        <dbReference type="Proteomes" id="UP000182764"/>
    </source>
</evidence>
<evidence type="ECO:0000256" key="1">
    <source>
        <dbReference type="SAM" id="Phobius"/>
    </source>
</evidence>
<dbReference type="EMBL" id="FOGM01000013">
    <property type="protein sequence ID" value="SER98496.1"/>
    <property type="molecule type" value="Genomic_DNA"/>
</dbReference>
<reference evidence="4 5" key="1">
    <citation type="submission" date="2016-10" db="EMBL/GenBank/DDBJ databases">
        <authorList>
            <person name="de Groot N.N."/>
        </authorList>
    </citation>
    <scope>NUCLEOTIDE SEQUENCE [LARGE SCALE GENOMIC DNA]</scope>
    <source>
        <strain evidence="2 5">VTM1R29</strain>
        <strain evidence="3 4">VTM2R47</strain>
    </source>
</reference>
<evidence type="ECO:0000313" key="4">
    <source>
        <dbReference type="Proteomes" id="UP000182712"/>
    </source>
</evidence>
<dbReference type="Proteomes" id="UP000182712">
    <property type="component" value="Unassembled WGS sequence"/>
</dbReference>
<evidence type="ECO:0000313" key="2">
    <source>
        <dbReference type="EMBL" id="SEL90933.1"/>
    </source>
</evidence>
<evidence type="ECO:0008006" key="6">
    <source>
        <dbReference type="Google" id="ProtNLM"/>
    </source>
</evidence>
<protein>
    <recommendedName>
        <fullName evidence="6">PTS transporter</fullName>
    </recommendedName>
</protein>
<accession>A0A1H9TMW0</accession>
<keyword evidence="1" id="KW-1133">Transmembrane helix</keyword>
<evidence type="ECO:0000313" key="3">
    <source>
        <dbReference type="EMBL" id="SER98496.1"/>
    </source>
</evidence>
<feature type="transmembrane region" description="Helical" evidence="1">
    <location>
        <begin position="88"/>
        <end position="109"/>
    </location>
</feature>
<name>A0A1H9TMW0_9STRE</name>
<dbReference type="EMBL" id="FOBM01000001">
    <property type="protein sequence ID" value="SEL90933.1"/>
    <property type="molecule type" value="Genomic_DNA"/>
</dbReference>